<evidence type="ECO:0000313" key="3">
    <source>
        <dbReference type="EMBL" id="KAB6081057.1"/>
    </source>
</evidence>
<reference evidence="5 6" key="1">
    <citation type="submission" date="2018-08" db="EMBL/GenBank/DDBJ databases">
        <title>A genome reference for cultivated species of the human gut microbiota.</title>
        <authorList>
            <person name="Zou Y."/>
            <person name="Xue W."/>
            <person name="Luo G."/>
        </authorList>
    </citation>
    <scope>NUCLEOTIDE SEQUENCE [LARGE SCALE GENOMIC DNA]</scope>
    <source>
        <strain evidence="5 6">AF38-2</strain>
    </source>
</reference>
<gene>
    <name evidence="5" type="ORF">DW027_15745</name>
    <name evidence="4" type="ORF">GA398_23095</name>
    <name evidence="3" type="ORF">GA560_15185</name>
</gene>
<dbReference type="InterPro" id="IPR035396">
    <property type="entry name" value="Bac_rhamnosid6H"/>
</dbReference>
<feature type="domain" description="Bacterial alpha-L-rhamnosidase N-terminal" evidence="1">
    <location>
        <begin position="91"/>
        <end position="201"/>
    </location>
</feature>
<evidence type="ECO:0000259" key="1">
    <source>
        <dbReference type="Pfam" id="PF08531"/>
    </source>
</evidence>
<evidence type="ECO:0000313" key="7">
    <source>
        <dbReference type="Proteomes" id="UP000434604"/>
    </source>
</evidence>
<dbReference type="InterPro" id="IPR008928">
    <property type="entry name" value="6-hairpin_glycosidase_sf"/>
</dbReference>
<dbReference type="RefSeq" id="WP_083444233.1">
    <property type="nucleotide sequence ID" value="NZ_DAWCUS010000033.1"/>
</dbReference>
<dbReference type="EMBL" id="WDED01000051">
    <property type="protein sequence ID" value="KAB6141045.1"/>
    <property type="molecule type" value="Genomic_DNA"/>
</dbReference>
<dbReference type="GO" id="GO:0005975">
    <property type="term" value="P:carbohydrate metabolic process"/>
    <property type="evidence" value="ECO:0007669"/>
    <property type="project" value="InterPro"/>
</dbReference>
<proteinExistence type="predicted"/>
<evidence type="ECO:0000313" key="6">
    <source>
        <dbReference type="Proteomes" id="UP000284495"/>
    </source>
</evidence>
<dbReference type="Gene3D" id="1.50.10.10">
    <property type="match status" value="1"/>
</dbReference>
<dbReference type="PANTHER" id="PTHR34987">
    <property type="entry name" value="C, PUTATIVE (AFU_ORTHOLOGUE AFUA_3G02880)-RELATED"/>
    <property type="match status" value="1"/>
</dbReference>
<reference evidence="7 8" key="2">
    <citation type="journal article" date="2019" name="Nat. Med.">
        <title>A library of human gut bacterial isolates paired with longitudinal multiomics data enables mechanistic microbiome research.</title>
        <authorList>
            <person name="Poyet M."/>
            <person name="Groussin M."/>
            <person name="Gibbons S.M."/>
            <person name="Avila-Pacheco J."/>
            <person name="Jiang X."/>
            <person name="Kearney S.M."/>
            <person name="Perrotta A.R."/>
            <person name="Berdy B."/>
            <person name="Zhao S."/>
            <person name="Lieberman T.D."/>
            <person name="Swanson P.K."/>
            <person name="Smith M."/>
            <person name="Roesemann S."/>
            <person name="Alexander J.E."/>
            <person name="Rich S.A."/>
            <person name="Livny J."/>
            <person name="Vlamakis H."/>
            <person name="Clish C."/>
            <person name="Bullock K."/>
            <person name="Deik A."/>
            <person name="Scott J."/>
            <person name="Pierce K.A."/>
            <person name="Xavier R.J."/>
            <person name="Alm E.J."/>
        </authorList>
    </citation>
    <scope>NUCLEOTIDE SEQUENCE [LARGE SCALE GENOMIC DNA]</scope>
    <source>
        <strain evidence="4 7">BIOML-A58</strain>
        <strain evidence="3 8">BIOML-A73</strain>
    </source>
</reference>
<evidence type="ECO:0000259" key="2">
    <source>
        <dbReference type="Pfam" id="PF17389"/>
    </source>
</evidence>
<dbReference type="Proteomes" id="UP000284495">
    <property type="component" value="Unassembled WGS sequence"/>
</dbReference>
<dbReference type="Proteomes" id="UP000434604">
    <property type="component" value="Unassembled WGS sequence"/>
</dbReference>
<feature type="domain" description="Alpha-L-rhamnosidase six-hairpin glycosidase" evidence="2">
    <location>
        <begin position="328"/>
        <end position="649"/>
    </location>
</feature>
<dbReference type="Pfam" id="PF17389">
    <property type="entry name" value="Bac_rhamnosid6H"/>
    <property type="match status" value="1"/>
</dbReference>
<sequence>MGNRIVLTVIFLVFTLCSFGDNVFNGAQWISIPKSQNTPNQWLCFRKQIECADKNTVAKLNIAVDSKYWLWVNDSLVVFEGGLKRGPNSQDTYYDCIDISDFLRKGLNAISIQVWFWGKDGYCHKNSGRAGLLVDLRVGKKERILSDKSWKVKIHPAYGESSLPHPNYRLPEANVHFDARKDIAGWQSLDYEDQSWNYAVECGEYPCSPWNRVHLRPFPNWKDSGIVRYDSLKTDEIGKIVGFLPKNISITPYLKVKADAGKLIDIRTDNYKGGSEYNVRAEYVTREGVQSFEAFNYMNGHSVVYTIPQGVEVIEVGYRETRFNTEFEGSFVCDDEFYNKLWQKALNTMNLNMRDAIQDPDRERSQWWGDAVIVSGEIFYACDLNGKSLVKKAIKNLVDWQKDDGVLYSPVPAGSWNKELPVQMLASVGKYGIWNYYVYTGDSATIKEAYPAVRKYLSLWELDERNLVKHRTGGWDWSDWGQDIDVCVLDNAWYSLALEGLANMATLLGDQLTAEDCLFKMRKVREAVNKYYWNGRLYRNPFYNGRTDDRANALAVLAGFATENQWKTIREYLSNYQAASPYMEKYILEAFFCKGDIKGGLQRMKNRYQYMVNHRLTTLWEDWNIGGAGGGSINHGWAGGPLSLLSQYVAGIIPLTAGWKTFMIRPSDVLFKKIKCSVPLEQGVVILNMDTYQRKINVDCDVNQNFILAVPRTWFKDASLCILNGKEYDIQQLKGIQKKKITFDSEDTQYFYFKIVDKSVEIHII</sequence>
<dbReference type="InterPro" id="IPR013737">
    <property type="entry name" value="Bac_rhamnosid_N"/>
</dbReference>
<comment type="caution">
    <text evidence="5">The sequence shown here is derived from an EMBL/GenBank/DDBJ whole genome shotgun (WGS) entry which is preliminary data.</text>
</comment>
<dbReference type="SUPFAM" id="SSF48208">
    <property type="entry name" value="Six-hairpin glycosidases"/>
    <property type="match status" value="1"/>
</dbReference>
<dbReference type="Pfam" id="PF08531">
    <property type="entry name" value="Bac_rhamnosid_N"/>
    <property type="match status" value="1"/>
</dbReference>
<dbReference type="Gene3D" id="2.60.120.260">
    <property type="entry name" value="Galactose-binding domain-like"/>
    <property type="match status" value="1"/>
</dbReference>
<dbReference type="Proteomes" id="UP000474077">
    <property type="component" value="Unassembled WGS sequence"/>
</dbReference>
<name>A0A415KI90_9BACE</name>
<dbReference type="PANTHER" id="PTHR34987:SF2">
    <property type="entry name" value="B, PUTATIVE (AFU_ORTHOLOGUE AFUA_7G05040)-RELATED"/>
    <property type="match status" value="1"/>
</dbReference>
<dbReference type="EMBL" id="WDER01000044">
    <property type="protein sequence ID" value="KAB6081057.1"/>
    <property type="molecule type" value="Genomic_DNA"/>
</dbReference>
<dbReference type="EMBL" id="QROO01000020">
    <property type="protein sequence ID" value="RHL35978.1"/>
    <property type="molecule type" value="Genomic_DNA"/>
</dbReference>
<protein>
    <submittedName>
        <fullName evidence="3 5">Alpha-L-rhamnosidase</fullName>
    </submittedName>
</protein>
<accession>A0A415KI90</accession>
<evidence type="ECO:0000313" key="4">
    <source>
        <dbReference type="EMBL" id="KAB6141045.1"/>
    </source>
</evidence>
<evidence type="ECO:0000313" key="5">
    <source>
        <dbReference type="EMBL" id="RHL35978.1"/>
    </source>
</evidence>
<dbReference type="AlphaFoldDB" id="A0A415KI90"/>
<evidence type="ECO:0000313" key="8">
    <source>
        <dbReference type="Proteomes" id="UP000474077"/>
    </source>
</evidence>
<dbReference type="Gene3D" id="2.60.420.10">
    <property type="entry name" value="Maltose phosphorylase, domain 3"/>
    <property type="match status" value="1"/>
</dbReference>
<dbReference type="InterPro" id="IPR012341">
    <property type="entry name" value="6hp_glycosidase-like_sf"/>
</dbReference>
<organism evidence="5 6">
    <name type="scientific">Bacteroides xylanisolvens</name>
    <dbReference type="NCBI Taxonomy" id="371601"/>
    <lineage>
        <taxon>Bacteria</taxon>
        <taxon>Pseudomonadati</taxon>
        <taxon>Bacteroidota</taxon>
        <taxon>Bacteroidia</taxon>
        <taxon>Bacteroidales</taxon>
        <taxon>Bacteroidaceae</taxon>
        <taxon>Bacteroides</taxon>
    </lineage>
</organism>